<dbReference type="InterPro" id="IPR000073">
    <property type="entry name" value="AB_hydrolase_1"/>
</dbReference>
<keyword evidence="2" id="KW-0378">Hydrolase</keyword>
<dbReference type="RefSeq" id="WP_167175427.1">
    <property type="nucleotide sequence ID" value="NZ_BAAAEJ010000003.1"/>
</dbReference>
<comment type="caution">
    <text evidence="2">The sequence shown here is derived from an EMBL/GenBank/DDBJ whole genome shotgun (WGS) entry which is preliminary data.</text>
</comment>
<dbReference type="PANTHER" id="PTHR43194">
    <property type="entry name" value="HYDROLASE ALPHA/BETA FOLD FAMILY"/>
    <property type="match status" value="1"/>
</dbReference>
<sequence>MSMSDIVFSEFHWTSEDGLKLYGRDYQPKGEVRPLPVIAIHGLTRNSADFDSIASLLCEEGYRVLAVDVRGRGKSGRAGDPMTYVPPVYASDIAALLDQKNIARAIFMGTSMGGLITMCLAAVRPQAIAATILNDVGPEVAPEGLARIAAYTGKPVTITNWAGATDYARVINEVAFPHYDDSDWEAFARRIFVENAEGVPVLAYDPDISAPIRAGGAAALVPDLWQLFRTLAERPTLIVRGGTSDLLSTSIAARMLDEGAKAALVEIPDIGHAPMLDEPEASEAILDFLSRQA</sequence>
<dbReference type="PANTHER" id="PTHR43194:SF2">
    <property type="entry name" value="PEROXISOMAL MEMBRANE PROTEIN LPX1"/>
    <property type="match status" value="1"/>
</dbReference>
<name>A0ABN0Y373_9CAUL</name>
<dbReference type="GO" id="GO:0016787">
    <property type="term" value="F:hydrolase activity"/>
    <property type="evidence" value="ECO:0007669"/>
    <property type="project" value="UniProtKB-KW"/>
</dbReference>
<evidence type="ECO:0000313" key="2">
    <source>
        <dbReference type="EMBL" id="GAA0381714.1"/>
    </source>
</evidence>
<accession>A0ABN0Y373</accession>
<proteinExistence type="predicted"/>
<evidence type="ECO:0000259" key="1">
    <source>
        <dbReference type="Pfam" id="PF00561"/>
    </source>
</evidence>
<dbReference type="Proteomes" id="UP001500791">
    <property type="component" value="Unassembled WGS sequence"/>
</dbReference>
<dbReference type="Pfam" id="PF00561">
    <property type="entry name" value="Abhydrolase_1"/>
    <property type="match status" value="1"/>
</dbReference>
<gene>
    <name evidence="2" type="ORF">GCM10009093_05850</name>
</gene>
<dbReference type="EMBL" id="BAAAEJ010000003">
    <property type="protein sequence ID" value="GAA0381714.1"/>
    <property type="molecule type" value="Genomic_DNA"/>
</dbReference>
<dbReference type="Gene3D" id="3.40.50.1820">
    <property type="entry name" value="alpha/beta hydrolase"/>
    <property type="match status" value="1"/>
</dbReference>
<dbReference type="PRINTS" id="PR00111">
    <property type="entry name" value="ABHYDROLASE"/>
</dbReference>
<dbReference type="InterPro" id="IPR050228">
    <property type="entry name" value="Carboxylesterase_BioH"/>
</dbReference>
<dbReference type="InterPro" id="IPR029058">
    <property type="entry name" value="AB_hydrolase_fold"/>
</dbReference>
<reference evidence="2 3" key="1">
    <citation type="journal article" date="2019" name="Int. J. Syst. Evol. Microbiol.">
        <title>The Global Catalogue of Microorganisms (GCM) 10K type strain sequencing project: providing services to taxonomists for standard genome sequencing and annotation.</title>
        <authorList>
            <consortium name="The Broad Institute Genomics Platform"/>
            <consortium name="The Broad Institute Genome Sequencing Center for Infectious Disease"/>
            <person name="Wu L."/>
            <person name="Ma J."/>
        </authorList>
    </citation>
    <scope>NUCLEOTIDE SEQUENCE [LARGE SCALE GENOMIC DNA]</scope>
    <source>
        <strain evidence="2 3">JCM 13476</strain>
    </source>
</reference>
<evidence type="ECO:0000313" key="3">
    <source>
        <dbReference type="Proteomes" id="UP001500791"/>
    </source>
</evidence>
<dbReference type="SUPFAM" id="SSF53474">
    <property type="entry name" value="alpha/beta-Hydrolases"/>
    <property type="match status" value="1"/>
</dbReference>
<organism evidence="2 3">
    <name type="scientific">Brevundimonas terrae</name>
    <dbReference type="NCBI Taxonomy" id="363631"/>
    <lineage>
        <taxon>Bacteria</taxon>
        <taxon>Pseudomonadati</taxon>
        <taxon>Pseudomonadota</taxon>
        <taxon>Alphaproteobacteria</taxon>
        <taxon>Caulobacterales</taxon>
        <taxon>Caulobacteraceae</taxon>
        <taxon>Brevundimonas</taxon>
    </lineage>
</organism>
<keyword evidence="3" id="KW-1185">Reference proteome</keyword>
<feature type="domain" description="AB hydrolase-1" evidence="1">
    <location>
        <begin position="36"/>
        <end position="279"/>
    </location>
</feature>
<protein>
    <submittedName>
        <fullName evidence="2">Alpha/beta hydrolase</fullName>
    </submittedName>
</protein>